<keyword evidence="1" id="KW-0472">Membrane</keyword>
<organism evidence="2">
    <name type="scientific">Arundo donax</name>
    <name type="common">Giant reed</name>
    <name type="synonym">Donax arundinaceus</name>
    <dbReference type="NCBI Taxonomy" id="35708"/>
    <lineage>
        <taxon>Eukaryota</taxon>
        <taxon>Viridiplantae</taxon>
        <taxon>Streptophyta</taxon>
        <taxon>Embryophyta</taxon>
        <taxon>Tracheophyta</taxon>
        <taxon>Spermatophyta</taxon>
        <taxon>Magnoliopsida</taxon>
        <taxon>Liliopsida</taxon>
        <taxon>Poales</taxon>
        <taxon>Poaceae</taxon>
        <taxon>PACMAD clade</taxon>
        <taxon>Arundinoideae</taxon>
        <taxon>Arundineae</taxon>
        <taxon>Arundo</taxon>
    </lineage>
</organism>
<proteinExistence type="predicted"/>
<keyword evidence="1" id="KW-1133">Transmembrane helix</keyword>
<dbReference type="AlphaFoldDB" id="A0A0A9HLM1"/>
<keyword evidence="1" id="KW-0812">Transmembrane</keyword>
<evidence type="ECO:0000256" key="1">
    <source>
        <dbReference type="SAM" id="Phobius"/>
    </source>
</evidence>
<feature type="transmembrane region" description="Helical" evidence="1">
    <location>
        <begin position="20"/>
        <end position="36"/>
    </location>
</feature>
<dbReference type="EMBL" id="GBRH01159846">
    <property type="protein sequence ID" value="JAE38050.1"/>
    <property type="molecule type" value="Transcribed_RNA"/>
</dbReference>
<accession>A0A0A9HLM1</accession>
<dbReference type="PROSITE" id="PS51257">
    <property type="entry name" value="PROKAR_LIPOPROTEIN"/>
    <property type="match status" value="1"/>
</dbReference>
<sequence length="62" mass="6971">MYDSLKPVVLVGSLQVNNWNIVYCVSLGCYSLILVLDCIESALLVPCSLFVMYFPCIIMFLC</sequence>
<name>A0A0A9HLM1_ARUDO</name>
<protein>
    <submittedName>
        <fullName evidence="2">Uncharacterized protein</fullName>
    </submittedName>
</protein>
<evidence type="ECO:0000313" key="2">
    <source>
        <dbReference type="EMBL" id="JAE38050.1"/>
    </source>
</evidence>
<feature type="transmembrane region" description="Helical" evidence="1">
    <location>
        <begin position="43"/>
        <end position="61"/>
    </location>
</feature>
<reference evidence="2" key="1">
    <citation type="submission" date="2014-09" db="EMBL/GenBank/DDBJ databases">
        <authorList>
            <person name="Magalhaes I.L.F."/>
            <person name="Oliveira U."/>
            <person name="Santos F.R."/>
            <person name="Vidigal T.H.D.A."/>
            <person name="Brescovit A.D."/>
            <person name="Santos A.J."/>
        </authorList>
    </citation>
    <scope>NUCLEOTIDE SEQUENCE</scope>
    <source>
        <tissue evidence="2">Shoot tissue taken approximately 20 cm above the soil surface</tissue>
    </source>
</reference>
<reference evidence="2" key="2">
    <citation type="journal article" date="2015" name="Data Brief">
        <title>Shoot transcriptome of the giant reed, Arundo donax.</title>
        <authorList>
            <person name="Barrero R.A."/>
            <person name="Guerrero F.D."/>
            <person name="Moolhuijzen P."/>
            <person name="Goolsby J.A."/>
            <person name="Tidwell J."/>
            <person name="Bellgard S.E."/>
            <person name="Bellgard M.I."/>
        </authorList>
    </citation>
    <scope>NUCLEOTIDE SEQUENCE</scope>
    <source>
        <tissue evidence="2">Shoot tissue taken approximately 20 cm above the soil surface</tissue>
    </source>
</reference>